<dbReference type="GO" id="GO:0043069">
    <property type="term" value="P:negative regulation of programmed cell death"/>
    <property type="evidence" value="ECO:0007669"/>
    <property type="project" value="TreeGrafter"/>
</dbReference>
<proteinExistence type="predicted"/>
<feature type="region of interest" description="Disordered" evidence="5">
    <location>
        <begin position="501"/>
        <end position="541"/>
    </location>
</feature>
<evidence type="ECO:0000256" key="2">
    <source>
        <dbReference type="ARBA" id="ARBA00022692"/>
    </source>
</evidence>
<keyword evidence="4 6" id="KW-0472">Membrane</keyword>
<dbReference type="PANTHER" id="PTHR15937:SF3">
    <property type="entry name" value="TRANSMEMBRANE 7 SUPERFAMILY MEMBER 3"/>
    <property type="match status" value="1"/>
</dbReference>
<dbReference type="Proteomes" id="UP000466442">
    <property type="component" value="Linkage Group LG1"/>
</dbReference>
<feature type="transmembrane region" description="Helical" evidence="6">
    <location>
        <begin position="370"/>
        <end position="391"/>
    </location>
</feature>
<evidence type="ECO:0000256" key="3">
    <source>
        <dbReference type="ARBA" id="ARBA00022989"/>
    </source>
</evidence>
<feature type="transmembrane region" description="Helical" evidence="6">
    <location>
        <begin position="476"/>
        <end position="495"/>
    </location>
</feature>
<evidence type="ECO:0000313" key="8">
    <source>
        <dbReference type="EMBL" id="KAF6216825.1"/>
    </source>
</evidence>
<organism evidence="8 9">
    <name type="scientific">Apolygus lucorum</name>
    <name type="common">Small green plant bug</name>
    <name type="synonym">Lygocoris lucorum</name>
    <dbReference type="NCBI Taxonomy" id="248454"/>
    <lineage>
        <taxon>Eukaryota</taxon>
        <taxon>Metazoa</taxon>
        <taxon>Ecdysozoa</taxon>
        <taxon>Arthropoda</taxon>
        <taxon>Hexapoda</taxon>
        <taxon>Insecta</taxon>
        <taxon>Pterygota</taxon>
        <taxon>Neoptera</taxon>
        <taxon>Paraneoptera</taxon>
        <taxon>Hemiptera</taxon>
        <taxon>Heteroptera</taxon>
        <taxon>Panheteroptera</taxon>
        <taxon>Cimicomorpha</taxon>
        <taxon>Miridae</taxon>
        <taxon>Mirini</taxon>
        <taxon>Apolygus</taxon>
    </lineage>
</organism>
<keyword evidence="9" id="KW-1185">Reference proteome</keyword>
<dbReference type="PANTHER" id="PTHR15937">
    <property type="entry name" value="TRANSMEMBRANE 7 SUPERFAMILY MEMBER 3"/>
    <property type="match status" value="1"/>
</dbReference>
<protein>
    <recommendedName>
        <fullName evidence="7">TM7S3/TM198-like domain-containing protein</fullName>
    </recommendedName>
</protein>
<evidence type="ECO:0000256" key="1">
    <source>
        <dbReference type="ARBA" id="ARBA00004141"/>
    </source>
</evidence>
<feature type="domain" description="TM7S3/TM198-like" evidence="7">
    <location>
        <begin position="295"/>
        <end position="498"/>
    </location>
</feature>
<dbReference type="GO" id="GO:0005886">
    <property type="term" value="C:plasma membrane"/>
    <property type="evidence" value="ECO:0007669"/>
    <property type="project" value="TreeGrafter"/>
</dbReference>
<dbReference type="Pfam" id="PF25992">
    <property type="entry name" value="Ig_TM7SF3_N"/>
    <property type="match status" value="1"/>
</dbReference>
<keyword evidence="2 6" id="KW-0812">Transmembrane</keyword>
<sequence>MPDSLGILFRVHTSPIVRLSVAFLIFVSCSSAVLVGSDSVVELNLSNATASEDIWVTSSRFVLPSLKELVVRVTDFPISSGFSVVHIHCFPPLSDIVVKHNATNLIGSDLGFVYPVALGSTVVNLTNPLPWSVEVLIVVRTYDESYSVPGGCAMEFPTKIAPYLVVQKGNETIAVKGQKGAETINDHLCLNNDLEYEFYYSYTSETVETANQHFNRLQSILNYSEIVDWTYEARWMGGSPTQRVFAKYPGVCTYYAMAVKNKLGRVSLYSPSSSMLCRQEEISVMSIGTKALLATLLPIGLILCFAGHSVFVLPFSIFCTTGLAGYQLSYVGLTDSGFSPEDAYSWAFFIAVGIAVVVLFFLLAFTFPLLWLVIPAGAVGYLLVVAAYFLFAGNLAQFSSGPTYWGVLIALTVGIAGLFVFVPAYGCIASLALIGSYLVAYVISQIMGTRFHYVTINPVRRLTVEGFDSAITSPPLETSDIVMFGLWISLAISGFEKQRRRARGRAPLPPPPRLFSRSPEESRPLLLSTDEKNEREVPDFP</sequence>
<dbReference type="InterPro" id="IPR042502">
    <property type="entry name" value="TM7SF3"/>
</dbReference>
<feature type="transmembrane region" description="Helical" evidence="6">
    <location>
        <begin position="437"/>
        <end position="456"/>
    </location>
</feature>
<feature type="compositionally biased region" description="Basic and acidic residues" evidence="5">
    <location>
        <begin position="518"/>
        <end position="541"/>
    </location>
</feature>
<dbReference type="OrthoDB" id="5967337at2759"/>
<name>A0A6A4K0W2_APOLU</name>
<evidence type="ECO:0000313" key="9">
    <source>
        <dbReference type="Proteomes" id="UP000466442"/>
    </source>
</evidence>
<dbReference type="EMBL" id="WIXP02000001">
    <property type="protein sequence ID" value="KAF6216825.1"/>
    <property type="molecule type" value="Genomic_DNA"/>
</dbReference>
<feature type="transmembrane region" description="Helical" evidence="6">
    <location>
        <begin position="291"/>
        <end position="324"/>
    </location>
</feature>
<gene>
    <name evidence="8" type="ORF">GE061_001175</name>
</gene>
<comment type="caution">
    <text evidence="8">The sequence shown here is derived from an EMBL/GenBank/DDBJ whole genome shotgun (WGS) entry which is preliminary data.</text>
</comment>
<evidence type="ECO:0000256" key="4">
    <source>
        <dbReference type="ARBA" id="ARBA00023136"/>
    </source>
</evidence>
<dbReference type="AlphaFoldDB" id="A0A6A4K0W2"/>
<keyword evidence="3 6" id="KW-1133">Transmembrane helix</keyword>
<comment type="subcellular location">
    <subcellularLocation>
        <location evidence="1">Membrane</location>
        <topology evidence="1">Multi-pass membrane protein</topology>
    </subcellularLocation>
</comment>
<dbReference type="Pfam" id="PF13886">
    <property type="entry name" value="TM7S3_TM198"/>
    <property type="match status" value="1"/>
</dbReference>
<evidence type="ECO:0000256" key="5">
    <source>
        <dbReference type="SAM" id="MobiDB-lite"/>
    </source>
</evidence>
<accession>A0A6A4K0W2</accession>
<reference evidence="8" key="1">
    <citation type="journal article" date="2021" name="Mol. Ecol. Resour.">
        <title>Apolygus lucorum genome provides insights into omnivorousness and mesophyll feeding.</title>
        <authorList>
            <person name="Liu Y."/>
            <person name="Liu H."/>
            <person name="Wang H."/>
            <person name="Huang T."/>
            <person name="Liu B."/>
            <person name="Yang B."/>
            <person name="Yin L."/>
            <person name="Li B."/>
            <person name="Zhang Y."/>
            <person name="Zhang S."/>
            <person name="Jiang F."/>
            <person name="Zhang X."/>
            <person name="Ren Y."/>
            <person name="Wang B."/>
            <person name="Wang S."/>
            <person name="Lu Y."/>
            <person name="Wu K."/>
            <person name="Fan W."/>
            <person name="Wang G."/>
        </authorList>
    </citation>
    <scope>NUCLEOTIDE SEQUENCE</scope>
    <source>
        <strain evidence="8">12Hb</strain>
    </source>
</reference>
<feature type="transmembrane region" description="Helical" evidence="6">
    <location>
        <begin position="403"/>
        <end position="425"/>
    </location>
</feature>
<feature type="transmembrane region" description="Helical" evidence="6">
    <location>
        <begin position="344"/>
        <end position="363"/>
    </location>
</feature>
<dbReference type="InterPro" id="IPR025256">
    <property type="entry name" value="TM7S3/TM198-like_dom"/>
</dbReference>
<evidence type="ECO:0000256" key="6">
    <source>
        <dbReference type="SAM" id="Phobius"/>
    </source>
</evidence>
<evidence type="ECO:0000259" key="7">
    <source>
        <dbReference type="Pfam" id="PF13886"/>
    </source>
</evidence>